<organism evidence="2 3">
    <name type="scientific">Colletotrichum scovillei</name>
    <dbReference type="NCBI Taxonomy" id="1209932"/>
    <lineage>
        <taxon>Eukaryota</taxon>
        <taxon>Fungi</taxon>
        <taxon>Dikarya</taxon>
        <taxon>Ascomycota</taxon>
        <taxon>Pezizomycotina</taxon>
        <taxon>Sordariomycetes</taxon>
        <taxon>Hypocreomycetidae</taxon>
        <taxon>Glomerellales</taxon>
        <taxon>Glomerellaceae</taxon>
        <taxon>Colletotrichum</taxon>
        <taxon>Colletotrichum acutatum species complex</taxon>
    </lineage>
</organism>
<accession>A0A9P7QU55</accession>
<feature type="region of interest" description="Disordered" evidence="1">
    <location>
        <begin position="1"/>
        <end position="53"/>
    </location>
</feature>
<name>A0A9P7QU55_9PEZI</name>
<reference evidence="2" key="1">
    <citation type="submission" date="2021-05" db="EMBL/GenBank/DDBJ databases">
        <title>Comparative genomics of three Colletotrichum scovillei strains and genetic complementation revealed genes involved fungal growth and virulence on chili pepper.</title>
        <authorList>
            <person name="Hsieh D.-K."/>
            <person name="Chuang S.-C."/>
            <person name="Chen C.-Y."/>
            <person name="Chao Y.-T."/>
            <person name="Lu M.-Y.J."/>
            <person name="Lee M.-H."/>
            <person name="Shih M.-C."/>
        </authorList>
    </citation>
    <scope>NUCLEOTIDE SEQUENCE</scope>
    <source>
        <strain evidence="2">Coll-153</strain>
    </source>
</reference>
<evidence type="ECO:0000313" key="3">
    <source>
        <dbReference type="Proteomes" id="UP000699042"/>
    </source>
</evidence>
<evidence type="ECO:0000256" key="1">
    <source>
        <dbReference type="SAM" id="MobiDB-lite"/>
    </source>
</evidence>
<comment type="caution">
    <text evidence="2">The sequence shown here is derived from an EMBL/GenBank/DDBJ whole genome shotgun (WGS) entry which is preliminary data.</text>
</comment>
<sequence>MLTSHIKSQARGLAASSPPPSHGLLDSDRYQGLGESLAETSDGGRRTKALGRRRTITDRARLVSIHLSWSGSR</sequence>
<dbReference type="AlphaFoldDB" id="A0A9P7QU55"/>
<dbReference type="EMBL" id="JAESDN010000016">
    <property type="protein sequence ID" value="KAG7041178.1"/>
    <property type="molecule type" value="Genomic_DNA"/>
</dbReference>
<keyword evidence="3" id="KW-1185">Reference proteome</keyword>
<gene>
    <name evidence="2" type="ORF">JMJ77_008882</name>
</gene>
<dbReference type="Proteomes" id="UP000699042">
    <property type="component" value="Unassembled WGS sequence"/>
</dbReference>
<protein>
    <submittedName>
        <fullName evidence="2">Uncharacterized protein</fullName>
    </submittedName>
</protein>
<proteinExistence type="predicted"/>
<evidence type="ECO:0000313" key="2">
    <source>
        <dbReference type="EMBL" id="KAG7041178.1"/>
    </source>
</evidence>